<dbReference type="RefSeq" id="WP_379100253.1">
    <property type="nucleotide sequence ID" value="NZ_JBHUGZ010000012.1"/>
</dbReference>
<keyword evidence="3 5" id="KW-0732">Signal</keyword>
<dbReference type="CDD" id="cd06347">
    <property type="entry name" value="PBP1_ABC_LivK_ligand_binding-like"/>
    <property type="match status" value="1"/>
</dbReference>
<keyword evidence="2" id="KW-0813">Transport</keyword>
<accession>A0ABW4UC28</accession>
<evidence type="ECO:0000256" key="2">
    <source>
        <dbReference type="ARBA" id="ARBA00022448"/>
    </source>
</evidence>
<name>A0ABW4UC28_9HYPH</name>
<reference evidence="8" key="1">
    <citation type="journal article" date="2019" name="Int. J. Syst. Evol. Microbiol.">
        <title>The Global Catalogue of Microorganisms (GCM) 10K type strain sequencing project: providing services to taxonomists for standard genome sequencing and annotation.</title>
        <authorList>
            <consortium name="The Broad Institute Genomics Platform"/>
            <consortium name="The Broad Institute Genome Sequencing Center for Infectious Disease"/>
            <person name="Wu L."/>
            <person name="Ma J."/>
        </authorList>
    </citation>
    <scope>NUCLEOTIDE SEQUENCE [LARGE SCALE GENOMIC DNA]</scope>
    <source>
        <strain evidence="8">CGMCC 1.16225</strain>
    </source>
</reference>
<dbReference type="PANTHER" id="PTHR30483:SF6">
    <property type="entry name" value="PERIPLASMIC BINDING PROTEIN OF ABC TRANSPORTER FOR NATURAL AMINO ACIDS"/>
    <property type="match status" value="1"/>
</dbReference>
<comment type="similarity">
    <text evidence="1">Belongs to the leucine-binding protein family.</text>
</comment>
<dbReference type="InterPro" id="IPR028081">
    <property type="entry name" value="Leu-bd"/>
</dbReference>
<evidence type="ECO:0000256" key="3">
    <source>
        <dbReference type="ARBA" id="ARBA00022729"/>
    </source>
</evidence>
<evidence type="ECO:0000256" key="4">
    <source>
        <dbReference type="ARBA" id="ARBA00022970"/>
    </source>
</evidence>
<evidence type="ECO:0000256" key="5">
    <source>
        <dbReference type="SAM" id="SignalP"/>
    </source>
</evidence>
<organism evidence="7 8">
    <name type="scientific">Mesorhizobium newzealandense</name>
    <dbReference type="NCBI Taxonomy" id="1300302"/>
    <lineage>
        <taxon>Bacteria</taxon>
        <taxon>Pseudomonadati</taxon>
        <taxon>Pseudomonadota</taxon>
        <taxon>Alphaproteobacteria</taxon>
        <taxon>Hyphomicrobiales</taxon>
        <taxon>Phyllobacteriaceae</taxon>
        <taxon>Mesorhizobium</taxon>
    </lineage>
</organism>
<keyword evidence="4" id="KW-0029">Amino-acid transport</keyword>
<proteinExistence type="inferred from homology"/>
<feature type="chain" id="PRO_5045576176" evidence="5">
    <location>
        <begin position="28"/>
        <end position="390"/>
    </location>
</feature>
<dbReference type="InterPro" id="IPR000709">
    <property type="entry name" value="Leu_Ile_Val-bd"/>
</dbReference>
<evidence type="ECO:0000256" key="1">
    <source>
        <dbReference type="ARBA" id="ARBA00010062"/>
    </source>
</evidence>
<dbReference type="EMBL" id="JBHUGZ010000012">
    <property type="protein sequence ID" value="MFD1984486.1"/>
    <property type="molecule type" value="Genomic_DNA"/>
</dbReference>
<evidence type="ECO:0000259" key="6">
    <source>
        <dbReference type="Pfam" id="PF13458"/>
    </source>
</evidence>
<evidence type="ECO:0000313" key="8">
    <source>
        <dbReference type="Proteomes" id="UP001597405"/>
    </source>
</evidence>
<dbReference type="InterPro" id="IPR051010">
    <property type="entry name" value="BCAA_transport"/>
</dbReference>
<dbReference type="Proteomes" id="UP001597405">
    <property type="component" value="Unassembled WGS sequence"/>
</dbReference>
<dbReference type="SUPFAM" id="SSF53822">
    <property type="entry name" value="Periplasmic binding protein-like I"/>
    <property type="match status" value="1"/>
</dbReference>
<dbReference type="Pfam" id="PF13458">
    <property type="entry name" value="Peripla_BP_6"/>
    <property type="match status" value="1"/>
</dbReference>
<dbReference type="PANTHER" id="PTHR30483">
    <property type="entry name" value="LEUCINE-SPECIFIC-BINDING PROTEIN"/>
    <property type="match status" value="1"/>
</dbReference>
<protein>
    <submittedName>
        <fullName evidence="7">ABC transporter substrate-binding protein</fullName>
    </submittedName>
</protein>
<feature type="signal peptide" evidence="5">
    <location>
        <begin position="1"/>
        <end position="27"/>
    </location>
</feature>
<dbReference type="PRINTS" id="PR00337">
    <property type="entry name" value="LEUILEVALBP"/>
</dbReference>
<gene>
    <name evidence="7" type="ORF">ACFSOZ_17925</name>
</gene>
<dbReference type="InterPro" id="IPR028082">
    <property type="entry name" value="Peripla_BP_I"/>
</dbReference>
<sequence>MNKLRYATALACLAAIALSSSEGYSSADEYKIGAAMALTGALAPYDQPGLAGFKLGIKDLNAKGGIGGMATVTLEVIDTRSDTAATVNAAQKLIEDGVQFLITPADADPSIAAGQIGQAAGIPMLNLAGSPSLTPAVGDYMFISYPSDTVQSAALASYAAETGYKTAFLLKSPDSAYTSKFPDYFGETFRKKGGSVVGEASYSMGQPDFSAVVSQIKRLAPQPDVIMTTAYEPDFPAFIKQLRGAGVKVPVIASDAIGTPTVYGLGSVVDGVVHSSAGFPTPGSGMEAFNKRFTEETGHDAETSYEASGYEWAQLLDAAARKAGSLDPAKIRDALAGLEDVQTVLGKVTYAGTERVALRDVAIIRIEGGEVDLCEGISTDEGGNPQSLSW</sequence>
<keyword evidence="8" id="KW-1185">Reference proteome</keyword>
<feature type="domain" description="Leucine-binding protein" evidence="6">
    <location>
        <begin position="30"/>
        <end position="369"/>
    </location>
</feature>
<dbReference type="Gene3D" id="3.40.50.2300">
    <property type="match status" value="2"/>
</dbReference>
<comment type="caution">
    <text evidence="7">The sequence shown here is derived from an EMBL/GenBank/DDBJ whole genome shotgun (WGS) entry which is preliminary data.</text>
</comment>
<evidence type="ECO:0000313" key="7">
    <source>
        <dbReference type="EMBL" id="MFD1984486.1"/>
    </source>
</evidence>